<keyword evidence="8" id="KW-0539">Nucleus</keyword>
<keyword evidence="3" id="KW-0436">Ligase</keyword>
<dbReference type="Proteomes" id="UP001176521">
    <property type="component" value="Unassembled WGS sequence"/>
</dbReference>
<dbReference type="InterPro" id="IPR036565">
    <property type="entry name" value="Mur-like_cat_sf"/>
</dbReference>
<comment type="caution">
    <text evidence="13">The sequence shown here is derived from an EMBL/GenBank/DDBJ whole genome shotgun (WGS) entry which is preliminary data.</text>
</comment>
<dbReference type="PROSITE" id="PS00354">
    <property type="entry name" value="HMGI_Y"/>
    <property type="match status" value="1"/>
</dbReference>
<evidence type="ECO:0000256" key="6">
    <source>
        <dbReference type="ARBA" id="ARBA00022840"/>
    </source>
</evidence>
<feature type="region of interest" description="Disordered" evidence="10">
    <location>
        <begin position="779"/>
        <end position="817"/>
    </location>
</feature>
<keyword evidence="5" id="KW-0547">Nucleotide-binding</keyword>
<evidence type="ECO:0000256" key="7">
    <source>
        <dbReference type="ARBA" id="ARBA00022842"/>
    </source>
</evidence>
<dbReference type="SUPFAM" id="SSF52540">
    <property type="entry name" value="P-loop containing nucleoside triphosphate hydrolases"/>
    <property type="match status" value="1"/>
</dbReference>
<dbReference type="SUPFAM" id="SSF53244">
    <property type="entry name" value="MurD-like peptide ligases, peptide-binding domain"/>
    <property type="match status" value="1"/>
</dbReference>
<feature type="region of interest" description="Disordered" evidence="10">
    <location>
        <begin position="876"/>
        <end position="910"/>
    </location>
</feature>
<feature type="domain" description="DNA2/NAM7 helicase-like C-terminal" evidence="12">
    <location>
        <begin position="1614"/>
        <end position="1866"/>
    </location>
</feature>
<evidence type="ECO:0000256" key="5">
    <source>
        <dbReference type="ARBA" id="ARBA00022741"/>
    </source>
</evidence>
<dbReference type="GO" id="GO:0005524">
    <property type="term" value="F:ATP binding"/>
    <property type="evidence" value="ECO:0007669"/>
    <property type="project" value="UniProtKB-KW"/>
</dbReference>
<dbReference type="InterPro" id="IPR045055">
    <property type="entry name" value="DNA2/NAM7-like"/>
</dbReference>
<evidence type="ECO:0000256" key="10">
    <source>
        <dbReference type="SAM" id="MobiDB-lite"/>
    </source>
</evidence>
<feature type="compositionally biased region" description="Polar residues" evidence="10">
    <location>
        <begin position="784"/>
        <end position="793"/>
    </location>
</feature>
<dbReference type="Pfam" id="PF13087">
    <property type="entry name" value="AAA_12"/>
    <property type="match status" value="1"/>
</dbReference>
<evidence type="ECO:0000256" key="2">
    <source>
        <dbReference type="ARBA" id="ARBA00008276"/>
    </source>
</evidence>
<evidence type="ECO:0000313" key="14">
    <source>
        <dbReference type="Proteomes" id="UP001176521"/>
    </source>
</evidence>
<dbReference type="GO" id="GO:0046872">
    <property type="term" value="F:metal ion binding"/>
    <property type="evidence" value="ECO:0007669"/>
    <property type="project" value="UniProtKB-KW"/>
</dbReference>
<keyword evidence="6" id="KW-0067">ATP-binding</keyword>
<keyword evidence="7" id="KW-0460">Magnesium</keyword>
<dbReference type="Gene3D" id="3.40.1190.10">
    <property type="entry name" value="Mur-like, catalytic domain"/>
    <property type="match status" value="1"/>
</dbReference>
<feature type="region of interest" description="Disordered" evidence="10">
    <location>
        <begin position="1189"/>
        <end position="1213"/>
    </location>
</feature>
<feature type="region of interest" description="Disordered" evidence="10">
    <location>
        <begin position="989"/>
        <end position="1009"/>
    </location>
</feature>
<feature type="compositionally biased region" description="Low complexity" evidence="10">
    <location>
        <begin position="803"/>
        <end position="817"/>
    </location>
</feature>
<dbReference type="InterPro" id="IPR047187">
    <property type="entry name" value="SF1_C_Upf1"/>
</dbReference>
<dbReference type="PANTHER" id="PTHR10887:SF495">
    <property type="entry name" value="HELICASE SENATAXIN ISOFORM X1-RELATED"/>
    <property type="match status" value="1"/>
</dbReference>
<feature type="compositionally biased region" description="Polar residues" evidence="10">
    <location>
        <begin position="1"/>
        <end position="10"/>
    </location>
</feature>
<dbReference type="NCBIfam" id="TIGR01499">
    <property type="entry name" value="folC"/>
    <property type="match status" value="1"/>
</dbReference>
<feature type="coiled-coil region" evidence="9">
    <location>
        <begin position="1621"/>
        <end position="1648"/>
    </location>
</feature>
<organism evidence="13 14">
    <name type="scientific">Tilletia horrida</name>
    <dbReference type="NCBI Taxonomy" id="155126"/>
    <lineage>
        <taxon>Eukaryota</taxon>
        <taxon>Fungi</taxon>
        <taxon>Dikarya</taxon>
        <taxon>Basidiomycota</taxon>
        <taxon>Ustilaginomycotina</taxon>
        <taxon>Exobasidiomycetes</taxon>
        <taxon>Tilletiales</taxon>
        <taxon>Tilletiaceae</taxon>
        <taxon>Tilletia</taxon>
    </lineage>
</organism>
<keyword evidence="9" id="KW-0175">Coiled coil</keyword>
<protein>
    <submittedName>
        <fullName evidence="13">Uncharacterized protein</fullName>
    </submittedName>
</protein>
<dbReference type="Gene3D" id="3.40.50.300">
    <property type="entry name" value="P-loop containing nucleotide triphosphate hydrolases"/>
    <property type="match status" value="2"/>
</dbReference>
<gene>
    <name evidence="13" type="ORF">OC842_000252</name>
</gene>
<dbReference type="GO" id="GO:0006355">
    <property type="term" value="P:regulation of DNA-templated transcription"/>
    <property type="evidence" value="ECO:0007669"/>
    <property type="project" value="InterPro"/>
</dbReference>
<evidence type="ECO:0000256" key="3">
    <source>
        <dbReference type="ARBA" id="ARBA00022598"/>
    </source>
</evidence>
<proteinExistence type="inferred from homology"/>
<accession>A0AAN6JNM0</accession>
<sequence>MADGSSQQPTQEREDDLAKMSPPAPPPPGAIVLGLERITSLLARLRNPHANFPVIHVAGTNAKGSTTAYMDALLSRTVGLRTGRFNSPHLVTERDTCSLGGGDEIISPDVWKQASALVAAADQQDKPLDCTPFELLTATAFQSFDLLQPPSRPEVLLIEVGLGGKLDATNVFPPTNVLASVICPVDLDHESLLGSTLQEIATAKAGIIKAGGLCVLADQRRPVSVAQAGSKPSSSLDIQTDDAALRASTAVTNLEAEVSVLGQPAGIIVDTVAKFCSDPLPSNAEPSTHVQSVRLVRACAPLQALAPDEPQQAKPSASNPWQVRVPVKITLAPTLCTPTAAIQRYDDEDDFAEGGLGRAVKATLSQLSNAQFVPDPAIHPEAYDEDAEKEQTPIGSSAAIALLEQSPSHSLTLPATRAALSAASTALTTLHAIARDLPTLTPGSAQRELHSFDPWEELRLRIAYGLSAAETDDATPGSQIRAVLETGVRWRGRCEWVRLEAPTEDDSAQGARLDTVLLDGAHNPSSAQALREYLDASIKARFSAWLAATPGSSDSVSSSAAKLPTVEVTWLMAFSKGKDVRGMLETLLFAPQTGDSEPTDLARRVSGLTLTAPTQQPGAPVSIKQRIGLCPFATPVEGMPWVRPTETADVAEVVRELLPPDTQGTAVKELTSLEEALRWAAEAGGADEAGEVLRVTVICGSLYLVGECYGLAERVGPARFALLVLTSTELMETWTHHLKQGLDKVPRLSRDAASVSALLLYPSPSRWDWRQRATSRILARQAQHPPSSSSLVRRSTAAPARAHNSNHSSGPGSSSQLNLQSAAAVSSISAWADFGKVIPAQLRQLPRRVTPSQNLLLGAGASNALPATVSLEVNKRTRRRARKTSTAASTAGTKGKGKAKATEPTEAEPEYLEVRDEQLAALLAQHHAERTEVLLPAIRAYAARLSALLDHERDARRRELDARQARPVAKLVEQGMAIDGLQAYWLGPDQATAPSTSRRKKAAAGADANAPSSTKRMAIFKLPAGRLMEWNRFKVGDKVELRHGTGALFLDAFESKEGAGSGFGLTESQLAAVGTAAPASSAAAAAPSDNAAGAGLLAPDARPFGVIIEKTQFRLRVMFDLAKFVPTAAPSSSVPLLHPSGRPINLATDLENCTSWRLDLGENDAAENRMREALRALEHDIDVLERISLQPATSDTPERRGHPSSSAQPPSDDLEEAWIRSMTTPEFTAAIQRTEYVLSGCKVLDALLNVPSPSLRRLQEAASGKKGRGRPRTRPATTFDADCRIRSWAKRYDRDDPIVIDGDPDLGGLNASQTRAVAMMLRNRVSLVQGPPGTGKTKTIVETIRLLKQHFEVPQPILLTAHTNVAVDNLAEGCRRAGLRVVRAGSSPKAAGGAAADLLQAEGKAGPAQGIAGQPAGNAGRPELAECTLDYLMSRHPGKADLDTLTGRLMAARVRLGEIYVALENAGKSVSMVTDTGEFASLEEDMVLPIMPSDSSHKNNGSQTSTRIPKPDELAIARKQVARLAQRVFLQTQVMLSHILHSADVVCTTALSASSTSLRSIDFPVVFFDEGSMATEPVALVPLMKGCEHLAIIGDHRQLPPVVSSSAARAGGLNRSLFERLMDKQERVKTAKSDGEQVEDEIGEAEDTLIPSTMLNVQHRMHPSLSKFPNQTFYEGVLENGGGTALLPPLQTGFSYKVADPYTAFLTHQVPEERVDNSLQNSFEARAACDVVASLLLRNPTLRGLDIGIVTPYVAQVLLLSRMLRADLGSGMRERMDAALAKMDGEARKAVQEQLKAANTTVAERAKEAVDVEVHTVDGFEGREKAAIVFSTVRTNASGYVGFLADGRRLNVALTRAQRGLFLLGNLTTWERAKLGEVGDREMERSDVGLLKTFAAHLKEAGVVLPMRREHDFVL</sequence>
<dbReference type="GO" id="GO:0005634">
    <property type="term" value="C:nucleus"/>
    <property type="evidence" value="ECO:0007669"/>
    <property type="project" value="UniProtKB-SubCell"/>
</dbReference>
<dbReference type="CDD" id="cd18808">
    <property type="entry name" value="SF1_C_Upf1"/>
    <property type="match status" value="1"/>
</dbReference>
<feature type="compositionally biased region" description="Low complexity" evidence="10">
    <location>
        <begin position="884"/>
        <end position="893"/>
    </location>
</feature>
<dbReference type="SUPFAM" id="SSF53623">
    <property type="entry name" value="MurD-like peptide ligases, catalytic domain"/>
    <property type="match status" value="1"/>
</dbReference>
<evidence type="ECO:0000259" key="11">
    <source>
        <dbReference type="Pfam" id="PF13086"/>
    </source>
</evidence>
<name>A0AAN6JNM0_9BASI</name>
<dbReference type="PANTHER" id="PTHR10887">
    <property type="entry name" value="DNA2/NAM7 HELICASE FAMILY"/>
    <property type="match status" value="1"/>
</dbReference>
<evidence type="ECO:0000256" key="9">
    <source>
        <dbReference type="SAM" id="Coils"/>
    </source>
</evidence>
<dbReference type="InterPro" id="IPR041677">
    <property type="entry name" value="DNA2/NAM7_AAA_11"/>
</dbReference>
<evidence type="ECO:0000256" key="1">
    <source>
        <dbReference type="ARBA" id="ARBA00004123"/>
    </source>
</evidence>
<evidence type="ECO:0000313" key="13">
    <source>
        <dbReference type="EMBL" id="KAK0540941.1"/>
    </source>
</evidence>
<evidence type="ECO:0000256" key="8">
    <source>
        <dbReference type="ARBA" id="ARBA00023242"/>
    </source>
</evidence>
<dbReference type="Gene3D" id="3.90.190.20">
    <property type="entry name" value="Mur ligase, C-terminal domain"/>
    <property type="match status" value="1"/>
</dbReference>
<keyword evidence="14" id="KW-1185">Reference proteome</keyword>
<dbReference type="InterPro" id="IPR036615">
    <property type="entry name" value="Mur_ligase_C_dom_sf"/>
</dbReference>
<keyword evidence="4" id="KW-0479">Metal-binding</keyword>
<dbReference type="InterPro" id="IPR001645">
    <property type="entry name" value="Folylpolyglutamate_synth"/>
</dbReference>
<dbReference type="InterPro" id="IPR041679">
    <property type="entry name" value="DNA2/NAM7-like_C"/>
</dbReference>
<evidence type="ECO:0000259" key="12">
    <source>
        <dbReference type="Pfam" id="PF13087"/>
    </source>
</evidence>
<dbReference type="GO" id="GO:0004386">
    <property type="term" value="F:helicase activity"/>
    <property type="evidence" value="ECO:0007669"/>
    <property type="project" value="InterPro"/>
</dbReference>
<dbReference type="EMBL" id="JAPDMQ010000006">
    <property type="protein sequence ID" value="KAK0540941.1"/>
    <property type="molecule type" value="Genomic_DNA"/>
</dbReference>
<comment type="similarity">
    <text evidence="2">Belongs to the folylpolyglutamate synthase family.</text>
</comment>
<dbReference type="InterPro" id="IPR027417">
    <property type="entry name" value="P-loop_NTPase"/>
</dbReference>
<reference evidence="13" key="1">
    <citation type="journal article" date="2023" name="PhytoFront">
        <title>Draft Genome Resources of Seven Strains of Tilletia horrida, Causal Agent of Kernel Smut of Rice.</title>
        <authorList>
            <person name="Khanal S."/>
            <person name="Antony Babu S."/>
            <person name="Zhou X.G."/>
        </authorList>
    </citation>
    <scope>NUCLEOTIDE SEQUENCE</scope>
    <source>
        <strain evidence="13">TX3</strain>
    </source>
</reference>
<dbReference type="GO" id="GO:0004326">
    <property type="term" value="F:tetrahydrofolylpolyglutamate synthase activity"/>
    <property type="evidence" value="ECO:0007669"/>
    <property type="project" value="InterPro"/>
</dbReference>
<feature type="region of interest" description="Disordered" evidence="10">
    <location>
        <begin position="1"/>
        <end position="29"/>
    </location>
</feature>
<evidence type="ECO:0000256" key="4">
    <source>
        <dbReference type="ARBA" id="ARBA00022723"/>
    </source>
</evidence>
<dbReference type="InterPro" id="IPR000637">
    <property type="entry name" value="HMGI/Y_DNA-bd_CS"/>
</dbReference>
<comment type="subcellular location">
    <subcellularLocation>
        <location evidence="1">Nucleus</location>
    </subcellularLocation>
</comment>
<feature type="domain" description="DNA2/NAM7 helicase helicase" evidence="11">
    <location>
        <begin position="1309"/>
        <end position="1605"/>
    </location>
</feature>
<dbReference type="Pfam" id="PF13086">
    <property type="entry name" value="AAA_11"/>
    <property type="match status" value="1"/>
</dbReference>